<dbReference type="SUPFAM" id="SSF52058">
    <property type="entry name" value="L domain-like"/>
    <property type="match status" value="1"/>
</dbReference>
<dbReference type="PANTHER" id="PTHR48063:SF98">
    <property type="entry name" value="LRR RECEPTOR-LIKE SERINE_THREONINE-PROTEIN KINASE FLS2"/>
    <property type="match status" value="1"/>
</dbReference>
<evidence type="ECO:0000256" key="1">
    <source>
        <dbReference type="ARBA" id="ARBA00004251"/>
    </source>
</evidence>
<dbReference type="InterPro" id="IPR003591">
    <property type="entry name" value="Leu-rich_rpt_typical-subtyp"/>
</dbReference>
<dbReference type="Proteomes" id="UP000694853">
    <property type="component" value="Unplaced"/>
</dbReference>
<dbReference type="InterPro" id="IPR001611">
    <property type="entry name" value="Leu-rich_rpt"/>
</dbReference>
<keyword evidence="4" id="KW-0433">Leucine-rich repeat</keyword>
<dbReference type="PROSITE" id="PS51450">
    <property type="entry name" value="LRR"/>
    <property type="match status" value="1"/>
</dbReference>
<dbReference type="InterPro" id="IPR046956">
    <property type="entry name" value="RLP23-like"/>
</dbReference>
<dbReference type="Pfam" id="PF23598">
    <property type="entry name" value="LRR_14"/>
    <property type="match status" value="1"/>
</dbReference>
<gene>
    <name evidence="14" type="primary">LOC113867664</name>
</gene>
<keyword evidence="3" id="KW-1003">Cell membrane</keyword>
<dbReference type="KEGG" id="aprc:113867664"/>
<evidence type="ECO:0000256" key="5">
    <source>
        <dbReference type="ARBA" id="ARBA00022692"/>
    </source>
</evidence>
<evidence type="ECO:0000313" key="13">
    <source>
        <dbReference type="Proteomes" id="UP000694853"/>
    </source>
</evidence>
<evidence type="ECO:0000256" key="3">
    <source>
        <dbReference type="ARBA" id="ARBA00022475"/>
    </source>
</evidence>
<dbReference type="GO" id="GO:0005886">
    <property type="term" value="C:plasma membrane"/>
    <property type="evidence" value="ECO:0007669"/>
    <property type="project" value="UniProtKB-SubCell"/>
</dbReference>
<evidence type="ECO:0000313" key="14">
    <source>
        <dbReference type="RefSeq" id="XP_027358878.1"/>
    </source>
</evidence>
<dbReference type="PRINTS" id="PR00019">
    <property type="entry name" value="LEURICHRPT"/>
</dbReference>
<evidence type="ECO:0000256" key="2">
    <source>
        <dbReference type="ARBA" id="ARBA00009592"/>
    </source>
</evidence>
<dbReference type="SMART" id="SM00369">
    <property type="entry name" value="LRR_TYP"/>
    <property type="match status" value="3"/>
</dbReference>
<dbReference type="GeneID" id="113867664"/>
<evidence type="ECO:0000256" key="11">
    <source>
        <dbReference type="ARBA" id="ARBA00023180"/>
    </source>
</evidence>
<reference evidence="14" key="2">
    <citation type="submission" date="2025-08" db="UniProtKB">
        <authorList>
            <consortium name="RefSeq"/>
        </authorList>
    </citation>
    <scope>IDENTIFICATION</scope>
    <source>
        <tissue evidence="14">Young leaves</tissue>
    </source>
</reference>
<dbReference type="SMART" id="SM00364">
    <property type="entry name" value="LRR_BAC"/>
    <property type="match status" value="4"/>
</dbReference>
<evidence type="ECO:0000256" key="7">
    <source>
        <dbReference type="ARBA" id="ARBA00022737"/>
    </source>
</evidence>
<evidence type="ECO:0000256" key="6">
    <source>
        <dbReference type="ARBA" id="ARBA00022729"/>
    </source>
</evidence>
<reference evidence="13" key="1">
    <citation type="journal article" date="2019" name="Toxins">
        <title>Detection of Abrin-Like and Prepropulchellin-Like Toxin Genes and Transcripts Using Whole Genome Sequencing and Full-Length Transcript Sequencing of Abrus precatorius.</title>
        <authorList>
            <person name="Hovde B.T."/>
            <person name="Daligault H.E."/>
            <person name="Hanschen E.R."/>
            <person name="Kunde Y.A."/>
            <person name="Johnson M.B."/>
            <person name="Starkenburg S.R."/>
            <person name="Johnson S.L."/>
        </authorList>
    </citation>
    <scope>NUCLEOTIDE SEQUENCE [LARGE SCALE GENOMIC DNA]</scope>
</reference>
<proteinExistence type="inferred from homology"/>
<keyword evidence="5" id="KW-0812">Transmembrane</keyword>
<dbReference type="Pfam" id="PF00560">
    <property type="entry name" value="LRR_1"/>
    <property type="match status" value="1"/>
</dbReference>
<comment type="subcellular location">
    <subcellularLocation>
        <location evidence="1">Cell membrane</location>
        <topology evidence="1">Single-pass type I membrane protein</topology>
    </subcellularLocation>
</comment>
<keyword evidence="9" id="KW-0472">Membrane</keyword>
<keyword evidence="6" id="KW-0732">Signal</keyword>
<dbReference type="InterPro" id="IPR055414">
    <property type="entry name" value="LRR_R13L4/SHOC2-like"/>
</dbReference>
<feature type="domain" description="Disease resistance R13L4/SHOC-2-like LRR" evidence="12">
    <location>
        <begin position="14"/>
        <end position="222"/>
    </location>
</feature>
<evidence type="ECO:0000259" key="12">
    <source>
        <dbReference type="Pfam" id="PF23598"/>
    </source>
</evidence>
<protein>
    <submittedName>
        <fullName evidence="14">Receptor-like protein EIX1</fullName>
    </submittedName>
</protein>
<keyword evidence="8" id="KW-1133">Transmembrane helix</keyword>
<dbReference type="FunFam" id="3.80.10.10:FF:001347">
    <property type="entry name" value="LRR receptor-like serine/threonine-protein kinase GSO2"/>
    <property type="match status" value="1"/>
</dbReference>
<evidence type="ECO:0000256" key="8">
    <source>
        <dbReference type="ARBA" id="ARBA00022989"/>
    </source>
</evidence>
<accession>A0A8B8LTS4</accession>
<dbReference type="InterPro" id="IPR032675">
    <property type="entry name" value="LRR_dom_sf"/>
</dbReference>
<evidence type="ECO:0000256" key="4">
    <source>
        <dbReference type="ARBA" id="ARBA00022614"/>
    </source>
</evidence>
<keyword evidence="10" id="KW-0675">Receptor</keyword>
<evidence type="ECO:0000256" key="10">
    <source>
        <dbReference type="ARBA" id="ARBA00023170"/>
    </source>
</evidence>
<keyword evidence="11" id="KW-0325">Glycoprotein</keyword>
<dbReference type="Gene3D" id="3.80.10.10">
    <property type="entry name" value="Ribonuclease Inhibitor"/>
    <property type="match status" value="1"/>
</dbReference>
<dbReference type="AlphaFoldDB" id="A0A8B8LTS4"/>
<name>A0A8B8LTS4_ABRPR</name>
<organism evidence="13 14">
    <name type="scientific">Abrus precatorius</name>
    <name type="common">Indian licorice</name>
    <name type="synonym">Glycine abrus</name>
    <dbReference type="NCBI Taxonomy" id="3816"/>
    <lineage>
        <taxon>Eukaryota</taxon>
        <taxon>Viridiplantae</taxon>
        <taxon>Streptophyta</taxon>
        <taxon>Embryophyta</taxon>
        <taxon>Tracheophyta</taxon>
        <taxon>Spermatophyta</taxon>
        <taxon>Magnoliopsida</taxon>
        <taxon>eudicotyledons</taxon>
        <taxon>Gunneridae</taxon>
        <taxon>Pentapetalae</taxon>
        <taxon>rosids</taxon>
        <taxon>fabids</taxon>
        <taxon>Fabales</taxon>
        <taxon>Fabaceae</taxon>
        <taxon>Papilionoideae</taxon>
        <taxon>50 kb inversion clade</taxon>
        <taxon>NPAAA clade</taxon>
        <taxon>indigoferoid/millettioid clade</taxon>
        <taxon>Abreae</taxon>
        <taxon>Abrus</taxon>
    </lineage>
</organism>
<dbReference type="OrthoDB" id="1436621at2759"/>
<keyword evidence="13" id="KW-1185">Reference proteome</keyword>
<evidence type="ECO:0000256" key="9">
    <source>
        <dbReference type="ARBA" id="ARBA00023136"/>
    </source>
</evidence>
<dbReference type="RefSeq" id="XP_027358878.1">
    <property type="nucleotide sequence ID" value="XM_027503077.1"/>
</dbReference>
<comment type="similarity">
    <text evidence="2">Belongs to the RLP family.</text>
</comment>
<sequence length="281" mass="31464">MSWVLNVSKVVTHLDLSYNSLQHSIPDGFANMISHLQYLHLSFNELDELLDLSSNPFSRGSLPDFSSLSSLNTLSLANTNIVGELSFGHLPDHLEALDLSFNQLSGSMPSFDVGKLASLQELDLSNNQLNGTLPINIGQLSNLVRLSITSNKLNGVINESHLSNLSKLEYLQVSQNSLSFDFSSNWVPPFQLTYLYTTSCILGPKFPAWIKHQRELTALQISNSGISDSFPEWFWNLSLSLLYLNVSHNQLIGTLSKSLLHMKTRPWSVWDLRSIFPLSIK</sequence>
<dbReference type="PANTHER" id="PTHR48063">
    <property type="entry name" value="LRR RECEPTOR-LIKE KINASE"/>
    <property type="match status" value="1"/>
</dbReference>
<keyword evidence="7" id="KW-0677">Repeat</keyword>